<evidence type="ECO:0000256" key="16">
    <source>
        <dbReference type="ARBA" id="ARBA00022840"/>
    </source>
</evidence>
<keyword evidence="11" id="KW-0479">Metal-binding</keyword>
<keyword evidence="19" id="KW-0511">Multifunctional enzyme</keyword>
<keyword evidence="14" id="KW-0378">Hydrolase</keyword>
<evidence type="ECO:0000256" key="4">
    <source>
        <dbReference type="ARBA" id="ARBA00008545"/>
    </source>
</evidence>
<dbReference type="GO" id="GO:0006260">
    <property type="term" value="P:DNA replication"/>
    <property type="evidence" value="ECO:0007669"/>
    <property type="project" value="UniProtKB-KW"/>
</dbReference>
<dbReference type="SUPFAM" id="SSF52540">
    <property type="entry name" value="P-loop containing nucleoside triphosphate hydrolases"/>
    <property type="match status" value="1"/>
</dbReference>
<dbReference type="GO" id="GO:0003723">
    <property type="term" value="F:RNA binding"/>
    <property type="evidence" value="ECO:0007669"/>
    <property type="project" value="InterPro"/>
</dbReference>
<evidence type="ECO:0000256" key="18">
    <source>
        <dbReference type="ARBA" id="ARBA00023125"/>
    </source>
</evidence>
<evidence type="ECO:0000256" key="15">
    <source>
        <dbReference type="ARBA" id="ARBA00022806"/>
    </source>
</evidence>
<dbReference type="GO" id="GO:0004519">
    <property type="term" value="F:endonuclease activity"/>
    <property type="evidence" value="ECO:0007669"/>
    <property type="project" value="UniProtKB-KW"/>
</dbReference>
<comment type="cofactor">
    <cofactor evidence="1">
        <name>Mn(2+)</name>
        <dbReference type="ChEBI" id="CHEBI:29035"/>
    </cofactor>
</comment>
<keyword evidence="17" id="KW-0190">Covalent protein-DNA linkage</keyword>
<keyword evidence="15" id="KW-0347">Helicase</keyword>
<dbReference type="GO" id="GO:0003724">
    <property type="term" value="F:RNA helicase activity"/>
    <property type="evidence" value="ECO:0007669"/>
    <property type="project" value="InterPro"/>
</dbReference>
<evidence type="ECO:0000256" key="11">
    <source>
        <dbReference type="ARBA" id="ARBA00022723"/>
    </source>
</evidence>
<evidence type="ECO:0000256" key="10">
    <source>
        <dbReference type="ARBA" id="ARBA00022722"/>
    </source>
</evidence>
<dbReference type="PROSITE" id="PS52020">
    <property type="entry name" value="CRESS_DNA_REP"/>
    <property type="match status" value="1"/>
</dbReference>
<name>A0A2H4MYW8_9CIRC</name>
<evidence type="ECO:0000256" key="2">
    <source>
        <dbReference type="ARBA" id="ARBA00001946"/>
    </source>
</evidence>
<dbReference type="Pfam" id="PF00910">
    <property type="entry name" value="RNA_helicase"/>
    <property type="match status" value="1"/>
</dbReference>
<dbReference type="GO" id="GO:0046872">
    <property type="term" value="F:metal ion binding"/>
    <property type="evidence" value="ECO:0007669"/>
    <property type="project" value="UniProtKB-KW"/>
</dbReference>
<evidence type="ECO:0000256" key="6">
    <source>
        <dbReference type="ARBA" id="ARBA00022562"/>
    </source>
</evidence>
<comment type="similarity">
    <text evidence="4">Belongs to the nanoviruses/circoviruses replication-associated protein family.</text>
</comment>
<evidence type="ECO:0000256" key="21">
    <source>
        <dbReference type="ARBA" id="ARBA00032243"/>
    </source>
</evidence>
<dbReference type="GO" id="GO:0016779">
    <property type="term" value="F:nucleotidyltransferase activity"/>
    <property type="evidence" value="ECO:0007669"/>
    <property type="project" value="UniProtKB-KW"/>
</dbReference>
<accession>A0A2H4MYW8</accession>
<evidence type="ECO:0000256" key="8">
    <source>
        <dbReference type="ARBA" id="ARBA00022695"/>
    </source>
</evidence>
<dbReference type="GO" id="GO:0003677">
    <property type="term" value="F:DNA binding"/>
    <property type="evidence" value="ECO:0007669"/>
    <property type="project" value="UniProtKB-KW"/>
</dbReference>
<evidence type="ECO:0000256" key="1">
    <source>
        <dbReference type="ARBA" id="ARBA00001936"/>
    </source>
</evidence>
<keyword evidence="16" id="KW-0067">ATP-binding</keyword>
<dbReference type="EMBL" id="KY370030">
    <property type="protein sequence ID" value="ATP66712.1"/>
    <property type="molecule type" value="Genomic_DNA"/>
</dbReference>
<dbReference type="Gene3D" id="3.40.1310.20">
    <property type="match status" value="1"/>
</dbReference>
<dbReference type="InterPro" id="IPR049912">
    <property type="entry name" value="CRESS_DNA_REP"/>
</dbReference>
<comment type="subcellular location">
    <subcellularLocation>
        <location evidence="3">Host nucleus</location>
    </subcellularLocation>
</comment>
<dbReference type="GO" id="GO:0042025">
    <property type="term" value="C:host cell nucleus"/>
    <property type="evidence" value="ECO:0007669"/>
    <property type="project" value="UniProtKB-SubCell"/>
</dbReference>
<keyword evidence="13" id="KW-0255">Endonuclease</keyword>
<evidence type="ECO:0000313" key="24">
    <source>
        <dbReference type="EMBL" id="ATP66712.1"/>
    </source>
</evidence>
<proteinExistence type="inferred from homology"/>
<evidence type="ECO:0000256" key="12">
    <source>
        <dbReference type="ARBA" id="ARBA00022741"/>
    </source>
</evidence>
<feature type="domain" description="CRESS-DNA virus Rep endonuclease" evidence="23">
    <location>
        <begin position="7"/>
        <end position="105"/>
    </location>
</feature>
<dbReference type="GO" id="GO:0016787">
    <property type="term" value="F:hydrolase activity"/>
    <property type="evidence" value="ECO:0007669"/>
    <property type="project" value="UniProtKB-KW"/>
</dbReference>
<evidence type="ECO:0000256" key="7">
    <source>
        <dbReference type="ARBA" id="ARBA00022679"/>
    </source>
</evidence>
<dbReference type="Gene3D" id="3.40.50.300">
    <property type="entry name" value="P-loop containing nucleotide triphosphate hydrolases"/>
    <property type="match status" value="1"/>
</dbReference>
<protein>
    <recommendedName>
        <fullName evidence="5">Replication-associated protein</fullName>
    </recommendedName>
    <alternativeName>
        <fullName evidence="20">ATP-dependent helicase Rep</fullName>
    </alternativeName>
    <alternativeName>
        <fullName evidence="21">RepP</fullName>
    </alternativeName>
</protein>
<dbReference type="InterPro" id="IPR000605">
    <property type="entry name" value="Helicase_SF3_ssDNA/RNA_vir"/>
</dbReference>
<evidence type="ECO:0000256" key="17">
    <source>
        <dbReference type="ARBA" id="ARBA00023124"/>
    </source>
</evidence>
<keyword evidence="10" id="KW-0540">Nuclease</keyword>
<keyword evidence="9" id="KW-0235">DNA replication</keyword>
<evidence type="ECO:0000256" key="14">
    <source>
        <dbReference type="ARBA" id="ARBA00022801"/>
    </source>
</evidence>
<evidence type="ECO:0000256" key="9">
    <source>
        <dbReference type="ARBA" id="ARBA00022705"/>
    </source>
</evidence>
<comment type="cofactor">
    <cofactor evidence="2">
        <name>Mg(2+)</name>
        <dbReference type="ChEBI" id="CHEBI:18420"/>
    </cofactor>
</comment>
<evidence type="ECO:0000256" key="22">
    <source>
        <dbReference type="ARBA" id="ARBA00049360"/>
    </source>
</evidence>
<dbReference type="GO" id="GO:0005524">
    <property type="term" value="F:ATP binding"/>
    <property type="evidence" value="ECO:0007669"/>
    <property type="project" value="UniProtKB-KW"/>
</dbReference>
<sequence length="303" mass="35655">MSLDIRRAFAGRWMITVQNYDENKLNEIREFCNQYANYAVIGKEVAPTTGTPHLHVFLKTKQRQIRGSTLLRTGLFDHIEVAKGTDEQCEDYCEKGGDYEEIGEKPKAIIKKKEKDEKIREVTRAYAEMNYLEFSEKYPWFAFHMKDKLEKWRIDHCKLEGPWPGNLREKNIWIWGPPRTGKSKWARSQVIEDKIYMKMANKWWDGFIDNHHKEVLFEDFPKDAGYLASFMKIWADRYSFTAECKGSSRVIHPRQFLLIVTSNYSIDECFEGPDAEAIKARFHEVFIGGQNDIFLTTKIKLNI</sequence>
<keyword evidence="18" id="KW-0238">DNA-binding</keyword>
<dbReference type="InterPro" id="IPR027417">
    <property type="entry name" value="P-loop_NTPase"/>
</dbReference>
<keyword evidence="12" id="KW-0547">Nucleotide-binding</keyword>
<evidence type="ECO:0000256" key="5">
    <source>
        <dbReference type="ARBA" id="ARBA00014531"/>
    </source>
</evidence>
<keyword evidence="8" id="KW-0548">Nucleotidyltransferase</keyword>
<keyword evidence="6" id="KW-1048">Host nucleus</keyword>
<reference evidence="24" key="1">
    <citation type="journal article" date="2018" name="Microbiome">
        <title>Comparative analysis of rodent and small mammal viromes to better understand the wildlife origin of emerging infectious diseases.</title>
        <authorList>
            <person name="Wu Z."/>
            <person name="Lu L."/>
            <person name="Du J."/>
            <person name="Yang L."/>
            <person name="Ren X."/>
            <person name="Liu B."/>
            <person name="Jiang J."/>
            <person name="Yang J."/>
            <person name="Dong J."/>
            <person name="Sun L."/>
            <person name="Zhu Y."/>
            <person name="Li Y."/>
            <person name="Zheng D."/>
            <person name="Zhang C."/>
            <person name="Su H."/>
            <person name="Zheng Y."/>
            <person name="Zhou H."/>
            <person name="Zhu G."/>
            <person name="Li H."/>
            <person name="Chmura A."/>
            <person name="Yang F."/>
            <person name="Daszak P."/>
            <person name="Wang J."/>
            <person name="Liu Q."/>
            <person name="Jin Q."/>
        </authorList>
    </citation>
    <scope>NUCLEOTIDE SEQUENCE</scope>
    <source>
        <strain evidence="24">RtCb-CV-1/HeB2014</strain>
    </source>
</reference>
<evidence type="ECO:0000256" key="20">
    <source>
        <dbReference type="ARBA" id="ARBA00030754"/>
    </source>
</evidence>
<evidence type="ECO:0000259" key="23">
    <source>
        <dbReference type="PROSITE" id="PS52020"/>
    </source>
</evidence>
<evidence type="ECO:0000256" key="13">
    <source>
        <dbReference type="ARBA" id="ARBA00022759"/>
    </source>
</evidence>
<keyword evidence="7" id="KW-0808">Transferase</keyword>
<organism evidence="24">
    <name type="scientific">Rodent circovirus</name>
    <dbReference type="NCBI Taxonomy" id="2050016"/>
    <lineage>
        <taxon>Viruses</taxon>
        <taxon>Monodnaviria</taxon>
        <taxon>Shotokuvirae</taxon>
        <taxon>Cressdnaviricota</taxon>
        <taxon>Arfiviricetes</taxon>
        <taxon>Cirlivirales</taxon>
        <taxon>Circoviridae</taxon>
    </lineage>
</organism>
<evidence type="ECO:0000256" key="19">
    <source>
        <dbReference type="ARBA" id="ARBA00023268"/>
    </source>
</evidence>
<comment type="catalytic activity">
    <reaction evidence="22">
        <text>ATP + H2O = ADP + phosphate + H(+)</text>
        <dbReference type="Rhea" id="RHEA:13065"/>
        <dbReference type="ChEBI" id="CHEBI:15377"/>
        <dbReference type="ChEBI" id="CHEBI:15378"/>
        <dbReference type="ChEBI" id="CHEBI:30616"/>
        <dbReference type="ChEBI" id="CHEBI:43474"/>
        <dbReference type="ChEBI" id="CHEBI:456216"/>
    </reaction>
</comment>
<evidence type="ECO:0000256" key="3">
    <source>
        <dbReference type="ARBA" id="ARBA00004147"/>
    </source>
</evidence>
<dbReference type="Pfam" id="PF02407">
    <property type="entry name" value="Viral_Rep"/>
    <property type="match status" value="1"/>
</dbReference>